<dbReference type="PROSITE" id="PS51257">
    <property type="entry name" value="PROKAR_LIPOPROTEIN"/>
    <property type="match status" value="1"/>
</dbReference>
<keyword evidence="3" id="KW-1185">Reference proteome</keyword>
<name>A0AAN4W3T2_9BACT</name>
<dbReference type="InterPro" id="IPR013783">
    <property type="entry name" value="Ig-like_fold"/>
</dbReference>
<evidence type="ECO:0000256" key="1">
    <source>
        <dbReference type="SAM" id="SignalP"/>
    </source>
</evidence>
<protein>
    <recommendedName>
        <fullName evidence="4">Carboxypeptidase regulatory-like domain-containing protein</fullName>
    </recommendedName>
</protein>
<dbReference type="Proteomes" id="UP001310022">
    <property type="component" value="Unassembled WGS sequence"/>
</dbReference>
<organism evidence="2 3">
    <name type="scientific">Persicobacter diffluens</name>
    <dbReference type="NCBI Taxonomy" id="981"/>
    <lineage>
        <taxon>Bacteria</taxon>
        <taxon>Pseudomonadati</taxon>
        <taxon>Bacteroidota</taxon>
        <taxon>Cytophagia</taxon>
        <taxon>Cytophagales</taxon>
        <taxon>Persicobacteraceae</taxon>
        <taxon>Persicobacter</taxon>
    </lineage>
</organism>
<comment type="caution">
    <text evidence="2">The sequence shown here is derived from an EMBL/GenBank/DDBJ whole genome shotgun (WGS) entry which is preliminary data.</text>
</comment>
<dbReference type="Gene3D" id="2.60.40.10">
    <property type="entry name" value="Immunoglobulins"/>
    <property type="match status" value="1"/>
</dbReference>
<evidence type="ECO:0008006" key="4">
    <source>
        <dbReference type="Google" id="ProtNLM"/>
    </source>
</evidence>
<accession>A0AAN4W3T2</accession>
<evidence type="ECO:0000313" key="3">
    <source>
        <dbReference type="Proteomes" id="UP001310022"/>
    </source>
</evidence>
<dbReference type="SUPFAM" id="SSF49452">
    <property type="entry name" value="Starch-binding domain-like"/>
    <property type="match status" value="1"/>
</dbReference>
<feature type="chain" id="PRO_5042835121" description="Carboxypeptidase regulatory-like domain-containing protein" evidence="1">
    <location>
        <begin position="26"/>
        <end position="436"/>
    </location>
</feature>
<dbReference type="Gene3D" id="2.60.40.1120">
    <property type="entry name" value="Carboxypeptidase-like, regulatory domain"/>
    <property type="match status" value="2"/>
</dbReference>
<proteinExistence type="predicted"/>
<dbReference type="Pfam" id="PF13620">
    <property type="entry name" value="CarboxypepD_reg"/>
    <property type="match status" value="2"/>
</dbReference>
<keyword evidence="1" id="KW-0732">Signal</keyword>
<dbReference type="GO" id="GO:0030246">
    <property type="term" value="F:carbohydrate binding"/>
    <property type="evidence" value="ECO:0007669"/>
    <property type="project" value="InterPro"/>
</dbReference>
<dbReference type="InterPro" id="IPR013784">
    <property type="entry name" value="Carb-bd-like_fold"/>
</dbReference>
<dbReference type="EMBL" id="BQKE01000003">
    <property type="protein sequence ID" value="GJM63470.1"/>
    <property type="molecule type" value="Genomic_DNA"/>
</dbReference>
<evidence type="ECO:0000313" key="2">
    <source>
        <dbReference type="EMBL" id="GJM63470.1"/>
    </source>
</evidence>
<reference evidence="2 3" key="1">
    <citation type="submission" date="2021-12" db="EMBL/GenBank/DDBJ databases">
        <title>Genome sequencing of bacteria with rrn-lacking chromosome and rrn-plasmid.</title>
        <authorList>
            <person name="Anda M."/>
            <person name="Iwasaki W."/>
        </authorList>
    </citation>
    <scope>NUCLEOTIDE SEQUENCE [LARGE SCALE GENOMIC DNA]</scope>
    <source>
        <strain evidence="2 3">NBRC 15940</strain>
    </source>
</reference>
<sequence length="436" mass="46264">MKKTRFNLIIPALLLLFNFSLSSCSKDDEVTPAYGTVSGIVLAYENDQPLADVNVSVFHADSNAPVGENTTTNEEGNFSIDLEPGTYFLRLATLGYQEAPPVGVAAIPFTITAGLTTKLEYDLVKLTDQDVGAISGQIQNNGQGMAGVLVTATNANGDIAYSAISGQDGHYTIWNVPTGSYQVKGYIKAFDSEVITTNTSQAQITEGVNINMTSGGVASLDGSVKFLATGNKIVDVALIHPLTKQAIPGLATTTSGSFTLNDIPDGVYLARASYNNDSLVVDPDFIVKFGEPVVSVEAGNATVSQGESIKNVLDFAVTGAILLEGPTNDPAEIIPMETSAAGLTFSWKAYSSTSDYVIELQDINGNIIWGGFDTTGETPIKNISTKATSITYDGPALRAGRIYRWKVYASKDQNNTGGWSLISMSEDQMGLIQIVE</sequence>
<dbReference type="RefSeq" id="WP_338238629.1">
    <property type="nucleotide sequence ID" value="NZ_BQKE01000003.1"/>
</dbReference>
<gene>
    <name evidence="2" type="ORF">PEDI_40220</name>
</gene>
<dbReference type="AlphaFoldDB" id="A0AAN4W3T2"/>
<feature type="signal peptide" evidence="1">
    <location>
        <begin position="1"/>
        <end position="25"/>
    </location>
</feature>
<dbReference type="SUPFAM" id="SSF49478">
    <property type="entry name" value="Cna protein B-type domain"/>
    <property type="match status" value="1"/>
</dbReference>